<protein>
    <submittedName>
        <fullName evidence="2">Uncharacterized protein</fullName>
    </submittedName>
</protein>
<name>A0A4D6LL11_VIGUN</name>
<keyword evidence="3" id="KW-1185">Reference proteome</keyword>
<keyword evidence="1" id="KW-0732">Signal</keyword>
<proteinExistence type="predicted"/>
<sequence length="370" mass="40463">MKGGVALAGLQLLEWNLAELVQTRRVAACVEGCVFRSSGCRHLGDVQCSWMYTVQPRAHGAVVVSVVTLGWIRDKGSNVCTFTGIHPSLRLWNSVSFSLEVWVLRTLKGGLRIDWCGFGSSSLCRDENGSGRGLVRVLYPLACVKQWGRDRCFTLFRLVASLVPDVQCIDVFTHNSLRNKGESLAALSGTHRTICSRKLDVVLGGSSSEKPTATAVNPKPSTTRWCDGTTAARKGMIQSAVRSSTNGGGTPKQWRRCSNSKERLREWWRDSRRSRSSCVERRAAARRGSARRRGVVVRRSACAEEWLRGGAVARGEPAVLCGGRAGLVWSACATPARRSGCVEERPREENLRWSCGAGVVRWPCGAGVET</sequence>
<organism evidence="2 3">
    <name type="scientific">Vigna unguiculata</name>
    <name type="common">Cowpea</name>
    <dbReference type="NCBI Taxonomy" id="3917"/>
    <lineage>
        <taxon>Eukaryota</taxon>
        <taxon>Viridiplantae</taxon>
        <taxon>Streptophyta</taxon>
        <taxon>Embryophyta</taxon>
        <taxon>Tracheophyta</taxon>
        <taxon>Spermatophyta</taxon>
        <taxon>Magnoliopsida</taxon>
        <taxon>eudicotyledons</taxon>
        <taxon>Gunneridae</taxon>
        <taxon>Pentapetalae</taxon>
        <taxon>rosids</taxon>
        <taxon>fabids</taxon>
        <taxon>Fabales</taxon>
        <taxon>Fabaceae</taxon>
        <taxon>Papilionoideae</taxon>
        <taxon>50 kb inversion clade</taxon>
        <taxon>NPAAA clade</taxon>
        <taxon>indigoferoid/millettioid clade</taxon>
        <taxon>Phaseoleae</taxon>
        <taxon>Vigna</taxon>
    </lineage>
</organism>
<gene>
    <name evidence="2" type="ORF">DEO72_LG4g393</name>
</gene>
<feature type="chain" id="PRO_5020035319" evidence="1">
    <location>
        <begin position="19"/>
        <end position="370"/>
    </location>
</feature>
<feature type="signal peptide" evidence="1">
    <location>
        <begin position="1"/>
        <end position="18"/>
    </location>
</feature>
<dbReference type="AlphaFoldDB" id="A0A4D6LL11"/>
<reference evidence="2 3" key="1">
    <citation type="submission" date="2019-04" db="EMBL/GenBank/DDBJ databases">
        <title>An improved genome assembly and genetic linkage map for asparagus bean, Vigna unguiculata ssp. sesquipedialis.</title>
        <authorList>
            <person name="Xia Q."/>
            <person name="Zhang R."/>
            <person name="Dong Y."/>
        </authorList>
    </citation>
    <scope>NUCLEOTIDE SEQUENCE [LARGE SCALE GENOMIC DNA]</scope>
    <source>
        <tissue evidence="2">Leaf</tissue>
    </source>
</reference>
<evidence type="ECO:0000313" key="2">
    <source>
        <dbReference type="EMBL" id="QCD89449.1"/>
    </source>
</evidence>
<evidence type="ECO:0000256" key="1">
    <source>
        <dbReference type="SAM" id="SignalP"/>
    </source>
</evidence>
<dbReference type="EMBL" id="CP039348">
    <property type="protein sequence ID" value="QCD89449.1"/>
    <property type="molecule type" value="Genomic_DNA"/>
</dbReference>
<accession>A0A4D6LL11</accession>
<dbReference type="Proteomes" id="UP000501690">
    <property type="component" value="Linkage Group LG4"/>
</dbReference>
<evidence type="ECO:0000313" key="3">
    <source>
        <dbReference type="Proteomes" id="UP000501690"/>
    </source>
</evidence>